<proteinExistence type="predicted"/>
<keyword evidence="1" id="KW-0732">Signal</keyword>
<evidence type="ECO:0000313" key="3">
    <source>
        <dbReference type="Proteomes" id="UP000886687"/>
    </source>
</evidence>
<protein>
    <submittedName>
        <fullName evidence="2">Uncharacterized protein</fullName>
    </submittedName>
</protein>
<gene>
    <name evidence="2" type="ORF">JAZ04_01430</name>
</gene>
<dbReference type="AlphaFoldDB" id="A0A9E4K1A4"/>
<organism evidence="2 3">
    <name type="scientific">Candidatus Thiodiazotropha lotti</name>
    <dbReference type="NCBI Taxonomy" id="2792787"/>
    <lineage>
        <taxon>Bacteria</taxon>
        <taxon>Pseudomonadati</taxon>
        <taxon>Pseudomonadota</taxon>
        <taxon>Gammaproteobacteria</taxon>
        <taxon>Chromatiales</taxon>
        <taxon>Sedimenticolaceae</taxon>
        <taxon>Candidatus Thiodiazotropha</taxon>
    </lineage>
</organism>
<evidence type="ECO:0000313" key="2">
    <source>
        <dbReference type="EMBL" id="MCG7937507.1"/>
    </source>
</evidence>
<name>A0A9E4K1A4_9GAMM</name>
<dbReference type="EMBL" id="JAEPDI010000001">
    <property type="protein sequence ID" value="MCG7937507.1"/>
    <property type="molecule type" value="Genomic_DNA"/>
</dbReference>
<feature type="chain" id="PRO_5039504476" evidence="1">
    <location>
        <begin position="23"/>
        <end position="229"/>
    </location>
</feature>
<dbReference type="Proteomes" id="UP000886687">
    <property type="component" value="Unassembled WGS sequence"/>
</dbReference>
<sequence>MMRSVICLASIAYCAMPSAVSALDIELEDNITRIARERCSSELIKGKDYSMKIDANGDVRVSFLGKKGAGLHGVFLYTRKEWEGKERVKLADQIEKDKAYQKCVQDETKDLSKRYLPDKSSTLNKVINIKGSWGGSPDCTVVFYEDNGNEIEGSCDNASYKHKISGTYDDSPNNKNIRVTITRIDPKGCMTNAQGNITIISKNSISFSQEGWRGCGIATGSATQSWSRL</sequence>
<feature type="signal peptide" evidence="1">
    <location>
        <begin position="1"/>
        <end position="22"/>
    </location>
</feature>
<evidence type="ECO:0000256" key="1">
    <source>
        <dbReference type="SAM" id="SignalP"/>
    </source>
</evidence>
<reference evidence="2" key="1">
    <citation type="journal article" date="2021" name="Proc. Natl. Acad. Sci. U.S.A.">
        <title>Global biogeography of chemosynthetic symbionts reveals both localized and globally distributed symbiont groups. .</title>
        <authorList>
            <person name="Osvatic J.T."/>
            <person name="Wilkins L.G.E."/>
            <person name="Leibrecht L."/>
            <person name="Leray M."/>
            <person name="Zauner S."/>
            <person name="Polzin J."/>
            <person name="Camacho Y."/>
            <person name="Gros O."/>
            <person name="van Gils J.A."/>
            <person name="Eisen J.A."/>
            <person name="Petersen J.M."/>
            <person name="Yuen B."/>
        </authorList>
    </citation>
    <scope>NUCLEOTIDE SEQUENCE</scope>
    <source>
        <strain evidence="2">MAGL173</strain>
    </source>
</reference>
<comment type="caution">
    <text evidence="2">The sequence shown here is derived from an EMBL/GenBank/DDBJ whole genome shotgun (WGS) entry which is preliminary data.</text>
</comment>
<accession>A0A9E4K1A4</accession>